<proteinExistence type="predicted"/>
<feature type="compositionally biased region" description="Polar residues" evidence="1">
    <location>
        <begin position="58"/>
        <end position="71"/>
    </location>
</feature>
<gene>
    <name evidence="2" type="ORF">FZEAL_2163</name>
</gene>
<sequence length="83" mass="9092">MSSLPSSSNAGKKGPIPSQDFQDSGLDSPMSRWLHQGDRDEPWRGFTVSSSERKHGKSNNNRTPETNSQPWSMEAKVGSTTQG</sequence>
<evidence type="ECO:0000256" key="1">
    <source>
        <dbReference type="SAM" id="MobiDB-lite"/>
    </source>
</evidence>
<feature type="compositionally biased region" description="Polar residues" evidence="1">
    <location>
        <begin position="1"/>
        <end position="10"/>
    </location>
</feature>
<accession>A0A8H4URH0</accession>
<dbReference type="EMBL" id="JABEYC010000131">
    <property type="protein sequence ID" value="KAF4982185.1"/>
    <property type="molecule type" value="Genomic_DNA"/>
</dbReference>
<name>A0A8H4URH0_9HYPO</name>
<protein>
    <submittedName>
        <fullName evidence="2">Uncharacterized protein</fullName>
    </submittedName>
</protein>
<dbReference type="OrthoDB" id="5052890at2759"/>
<evidence type="ECO:0000313" key="3">
    <source>
        <dbReference type="Proteomes" id="UP000635477"/>
    </source>
</evidence>
<keyword evidence="3" id="KW-1185">Reference proteome</keyword>
<comment type="caution">
    <text evidence="2">The sequence shown here is derived from an EMBL/GenBank/DDBJ whole genome shotgun (WGS) entry which is preliminary data.</text>
</comment>
<organism evidence="2 3">
    <name type="scientific">Fusarium zealandicum</name>
    <dbReference type="NCBI Taxonomy" id="1053134"/>
    <lineage>
        <taxon>Eukaryota</taxon>
        <taxon>Fungi</taxon>
        <taxon>Dikarya</taxon>
        <taxon>Ascomycota</taxon>
        <taxon>Pezizomycotina</taxon>
        <taxon>Sordariomycetes</taxon>
        <taxon>Hypocreomycetidae</taxon>
        <taxon>Hypocreales</taxon>
        <taxon>Nectriaceae</taxon>
        <taxon>Fusarium</taxon>
        <taxon>Fusarium staphyleae species complex</taxon>
    </lineage>
</organism>
<reference evidence="2" key="1">
    <citation type="journal article" date="2020" name="BMC Genomics">
        <title>Correction to: Identification and distribution of gene clusters required for synthesis of sphingolipid metabolism inhibitors in diverse species of the filamentous fungus Fusarium.</title>
        <authorList>
            <person name="Kim H.S."/>
            <person name="Lohmar J.M."/>
            <person name="Busman M."/>
            <person name="Brown D.W."/>
            <person name="Naumann T.A."/>
            <person name="Divon H.H."/>
            <person name="Lysoe E."/>
            <person name="Uhlig S."/>
            <person name="Proctor R.H."/>
        </authorList>
    </citation>
    <scope>NUCLEOTIDE SEQUENCE</scope>
    <source>
        <strain evidence="2">NRRL 22465</strain>
    </source>
</reference>
<reference evidence="2" key="2">
    <citation type="submission" date="2020-05" db="EMBL/GenBank/DDBJ databases">
        <authorList>
            <person name="Kim H.-S."/>
            <person name="Proctor R.H."/>
            <person name="Brown D.W."/>
        </authorList>
    </citation>
    <scope>NUCLEOTIDE SEQUENCE</scope>
    <source>
        <strain evidence="2">NRRL 22465</strain>
    </source>
</reference>
<dbReference type="AlphaFoldDB" id="A0A8H4URH0"/>
<feature type="region of interest" description="Disordered" evidence="1">
    <location>
        <begin position="1"/>
        <end position="83"/>
    </location>
</feature>
<evidence type="ECO:0000313" key="2">
    <source>
        <dbReference type="EMBL" id="KAF4982185.1"/>
    </source>
</evidence>
<dbReference type="Proteomes" id="UP000635477">
    <property type="component" value="Unassembled WGS sequence"/>
</dbReference>